<dbReference type="SUPFAM" id="SSF53756">
    <property type="entry name" value="UDP-Glycosyltransferase/glycogen phosphorylase"/>
    <property type="match status" value="1"/>
</dbReference>
<protein>
    <submittedName>
        <fullName evidence="3">Glycosyltransferase</fullName>
        <ecNumber evidence="3">2.4.1.-</ecNumber>
    </submittedName>
</protein>
<dbReference type="Pfam" id="PF00534">
    <property type="entry name" value="Glycos_transf_1"/>
    <property type="match status" value="1"/>
</dbReference>
<dbReference type="InterPro" id="IPR001296">
    <property type="entry name" value="Glyco_trans_1"/>
</dbReference>
<reference evidence="3 4" key="1">
    <citation type="submission" date="2016-04" db="EMBL/GenBank/DDBJ databases">
        <title>ATOL: Assembling a taxonomically balanced genome-scale reconstruction of the evolutionary history of the Enterobacteriaceae.</title>
        <authorList>
            <person name="Plunkett G.III."/>
            <person name="Neeno-Eckwall E.C."/>
            <person name="Glasner J.D."/>
            <person name="Perna N.T."/>
        </authorList>
    </citation>
    <scope>NUCLEOTIDE SEQUENCE [LARGE SCALE GENOMIC DNA]</scope>
    <source>
        <strain evidence="3 4">ATCC 51604</strain>
    </source>
</reference>
<dbReference type="Gene3D" id="3.40.50.2000">
    <property type="entry name" value="Glycogen Phosphorylase B"/>
    <property type="match status" value="2"/>
</dbReference>
<accession>A0A1B7HZ93</accession>
<dbReference type="Proteomes" id="UP000078504">
    <property type="component" value="Unassembled WGS sequence"/>
</dbReference>
<dbReference type="AlphaFoldDB" id="A0A1B7HZ93"/>
<keyword evidence="3" id="KW-0328">Glycosyltransferase</keyword>
<dbReference type="PATRIC" id="fig|1354253.4.peg.2311"/>
<proteinExistence type="predicted"/>
<dbReference type="GO" id="GO:1901135">
    <property type="term" value="P:carbohydrate derivative metabolic process"/>
    <property type="evidence" value="ECO:0007669"/>
    <property type="project" value="UniProtKB-ARBA"/>
</dbReference>
<gene>
    <name evidence="3" type="ORF">M977_02263</name>
</gene>
<evidence type="ECO:0000259" key="1">
    <source>
        <dbReference type="Pfam" id="PF00534"/>
    </source>
</evidence>
<dbReference type="PANTHER" id="PTHR12526">
    <property type="entry name" value="GLYCOSYLTRANSFERASE"/>
    <property type="match status" value="1"/>
</dbReference>
<organism evidence="3 4">
    <name type="scientific">Buttiauxella gaviniae ATCC 51604</name>
    <dbReference type="NCBI Taxonomy" id="1354253"/>
    <lineage>
        <taxon>Bacteria</taxon>
        <taxon>Pseudomonadati</taxon>
        <taxon>Pseudomonadota</taxon>
        <taxon>Gammaproteobacteria</taxon>
        <taxon>Enterobacterales</taxon>
        <taxon>Enterobacteriaceae</taxon>
        <taxon>Buttiauxella</taxon>
    </lineage>
</organism>
<dbReference type="RefSeq" id="WP_064515125.1">
    <property type="nucleotide sequence ID" value="NZ_LXEP01000021.1"/>
</dbReference>
<dbReference type="CDD" id="cd03801">
    <property type="entry name" value="GT4_PimA-like"/>
    <property type="match status" value="1"/>
</dbReference>
<dbReference type="Pfam" id="PF13439">
    <property type="entry name" value="Glyco_transf_4"/>
    <property type="match status" value="1"/>
</dbReference>
<feature type="domain" description="Glycosyltransferase subfamily 4-like N-terminal" evidence="2">
    <location>
        <begin position="14"/>
        <end position="171"/>
    </location>
</feature>
<keyword evidence="3" id="KW-0808">Transferase</keyword>
<dbReference type="InterPro" id="IPR028098">
    <property type="entry name" value="Glyco_trans_4-like_N"/>
</dbReference>
<evidence type="ECO:0000259" key="2">
    <source>
        <dbReference type="Pfam" id="PF13439"/>
    </source>
</evidence>
<sequence length="367" mass="41298">MRIGFIDVTITTSYGGIQTAVWELAKSLAALGHEVFLYGGEGTIRHDTSGLAMTVRTFPYTPREKVFNLGRRFQRIWERGSMARYAKKTVAEDNLDWVILTKPFDFFWPHIMPHGSKTRFCYMSGGTSFFKFDRKLSARIDAWVACSQFNAWQIQHHFKQFAHVIYNGVDTVKFQPAANNIRQQLGIKDDHFLLVFAGRLVGWKGLDYVIKSLALLNDEKVRFLIVGDGEYLTKLQSQVKNLSLEENVIFHDPVKHEELPAFYNCGDAGIFPSVGDEAFGITIAEAMACGKPVIGSYIGGIPEVIGNEGTAGLLVSPGHPERIADAISQLIENKDKRLTMGHNARQRIEDLYTWKHSAQRLLKALGK</sequence>
<name>A0A1B7HZ93_9ENTR</name>
<evidence type="ECO:0000313" key="4">
    <source>
        <dbReference type="Proteomes" id="UP000078504"/>
    </source>
</evidence>
<comment type="caution">
    <text evidence="3">The sequence shown here is derived from an EMBL/GenBank/DDBJ whole genome shotgun (WGS) entry which is preliminary data.</text>
</comment>
<evidence type="ECO:0000313" key="3">
    <source>
        <dbReference type="EMBL" id="OAT21013.1"/>
    </source>
</evidence>
<dbReference type="GO" id="GO:0016757">
    <property type="term" value="F:glycosyltransferase activity"/>
    <property type="evidence" value="ECO:0007669"/>
    <property type="project" value="UniProtKB-KW"/>
</dbReference>
<feature type="domain" description="Glycosyl transferase family 1" evidence="1">
    <location>
        <begin position="179"/>
        <end position="347"/>
    </location>
</feature>
<dbReference type="EC" id="2.4.1.-" evidence="3"/>
<dbReference type="EMBL" id="LXEP01000021">
    <property type="protein sequence ID" value="OAT21013.1"/>
    <property type="molecule type" value="Genomic_DNA"/>
</dbReference>